<evidence type="ECO:0000313" key="2">
    <source>
        <dbReference type="EMBL" id="PKY55497.1"/>
    </source>
</evidence>
<feature type="compositionally biased region" description="Basic and acidic residues" evidence="1">
    <location>
        <begin position="100"/>
        <end position="113"/>
    </location>
</feature>
<dbReference type="EMBL" id="LLXI01001872">
    <property type="protein sequence ID" value="PKY55497.1"/>
    <property type="molecule type" value="Genomic_DNA"/>
</dbReference>
<dbReference type="VEuPathDB" id="FungiDB:FUN_021258"/>
<dbReference type="Proteomes" id="UP000234323">
    <property type="component" value="Unassembled WGS sequence"/>
</dbReference>
<feature type="compositionally biased region" description="Polar residues" evidence="1">
    <location>
        <begin position="1"/>
        <end position="15"/>
    </location>
</feature>
<comment type="caution">
    <text evidence="2">The sequence shown here is derived from an EMBL/GenBank/DDBJ whole genome shotgun (WGS) entry which is preliminary data.</text>
</comment>
<feature type="region of interest" description="Disordered" evidence="1">
    <location>
        <begin position="1"/>
        <end position="143"/>
    </location>
</feature>
<proteinExistence type="predicted"/>
<dbReference type="VEuPathDB" id="FungiDB:RhiirFUN_003088"/>
<evidence type="ECO:0000313" key="3">
    <source>
        <dbReference type="Proteomes" id="UP000234323"/>
    </source>
</evidence>
<gene>
    <name evidence="2" type="ORF">RhiirA4_78682</name>
</gene>
<accession>A0A2I1H9F6</accession>
<name>A0A2I1H9F6_9GLOM</name>
<evidence type="ECO:0000256" key="1">
    <source>
        <dbReference type="SAM" id="MobiDB-lite"/>
    </source>
</evidence>
<organism evidence="2 3">
    <name type="scientific">Rhizophagus irregularis</name>
    <dbReference type="NCBI Taxonomy" id="588596"/>
    <lineage>
        <taxon>Eukaryota</taxon>
        <taxon>Fungi</taxon>
        <taxon>Fungi incertae sedis</taxon>
        <taxon>Mucoromycota</taxon>
        <taxon>Glomeromycotina</taxon>
        <taxon>Glomeromycetes</taxon>
        <taxon>Glomerales</taxon>
        <taxon>Glomeraceae</taxon>
        <taxon>Rhizophagus</taxon>
    </lineage>
</organism>
<protein>
    <submittedName>
        <fullName evidence="2">Uncharacterized protein</fullName>
    </submittedName>
</protein>
<feature type="compositionally biased region" description="Polar residues" evidence="1">
    <location>
        <begin position="87"/>
        <end position="98"/>
    </location>
</feature>
<sequence>MNSSMVSNVQDTYNASQQRPYQSYQQQPQSQSFRSPQSFQQPQPQVNVNLPRTNNQYGTTPQQTYGYNTQSSQRAPSYGASGYSGPPNDNRSQQNPYKGNNDDNIRNPRRQDEATPSPDSWGNVPPPPQSNNEAWNPNKVPWE</sequence>
<dbReference type="AlphaFoldDB" id="A0A2I1H9F6"/>
<keyword evidence="3" id="KW-1185">Reference proteome</keyword>
<feature type="compositionally biased region" description="Polar residues" evidence="1">
    <location>
        <begin position="46"/>
        <end position="75"/>
    </location>
</feature>
<reference evidence="2 3" key="1">
    <citation type="submission" date="2015-10" db="EMBL/GenBank/DDBJ databases">
        <title>Genome analyses suggest a sexual origin of heterokaryosis in a supposedly ancient asexual fungus.</title>
        <authorList>
            <person name="Ropars J."/>
            <person name="Sedzielewska K."/>
            <person name="Noel J."/>
            <person name="Charron P."/>
            <person name="Farinelli L."/>
            <person name="Marton T."/>
            <person name="Kruger M."/>
            <person name="Pelin A."/>
            <person name="Brachmann A."/>
            <person name="Corradi N."/>
        </authorList>
    </citation>
    <scope>NUCLEOTIDE SEQUENCE [LARGE SCALE GENOMIC DNA]</scope>
    <source>
        <strain evidence="2 3">A4</strain>
    </source>
</reference>
<feature type="compositionally biased region" description="Low complexity" evidence="1">
    <location>
        <begin position="16"/>
        <end position="45"/>
    </location>
</feature>